<evidence type="ECO:0000313" key="1">
    <source>
        <dbReference type="EMBL" id="GMQ63497.1"/>
    </source>
</evidence>
<organism evidence="1 2">
    <name type="scientific">Vallitalea maricola</name>
    <dbReference type="NCBI Taxonomy" id="3074433"/>
    <lineage>
        <taxon>Bacteria</taxon>
        <taxon>Bacillati</taxon>
        <taxon>Bacillota</taxon>
        <taxon>Clostridia</taxon>
        <taxon>Lachnospirales</taxon>
        <taxon>Vallitaleaceae</taxon>
        <taxon>Vallitalea</taxon>
    </lineage>
</organism>
<accession>A0ACB5UKW9</accession>
<reference evidence="1" key="1">
    <citation type="submission" date="2023-09" db="EMBL/GenBank/DDBJ databases">
        <title>Vallitalea sediminicola and Vallitalea maricola sp. nov., anaerobic bacteria isolated from marine sediment.</title>
        <authorList>
            <person name="Hirano S."/>
            <person name="Maeda A."/>
            <person name="Terahara T."/>
            <person name="Mori K."/>
            <person name="Hamada M."/>
            <person name="Matsumoto R."/>
            <person name="Kobayashi T."/>
        </authorList>
    </citation>
    <scope>NUCLEOTIDE SEQUENCE</scope>
    <source>
        <strain evidence="1">AN17-2</strain>
    </source>
</reference>
<keyword evidence="2" id="KW-1185">Reference proteome</keyword>
<evidence type="ECO:0000313" key="2">
    <source>
        <dbReference type="Proteomes" id="UP001374599"/>
    </source>
</evidence>
<name>A0ACB5UKW9_9FIRM</name>
<comment type="caution">
    <text evidence="1">The sequence shown here is derived from an EMBL/GenBank/DDBJ whole genome shotgun (WGS) entry which is preliminary data.</text>
</comment>
<protein>
    <submittedName>
        <fullName evidence="1">Methyl-accepting chemotaxis protein</fullName>
    </submittedName>
</protein>
<dbReference type="Proteomes" id="UP001374599">
    <property type="component" value="Unassembled WGS sequence"/>
</dbReference>
<sequence length="580" mass="64064">MKSIKTRLILLIALLVAISILLMDFGIVYFSSKSLDNLGDRLYQTQLESNIESIKAFFQNSYGQIDEIQYQNNKIYNKSGKEIILENQVVDTIKDKLGVAATIFVRDEKGYRRVVTNIMNNNERAVGTYLKETNNSYETVMSGDRYIGDVTLFGIDYISAYEPIIDKNEKINLILFIGVPKTQAKVIIHDSLSDLIRYLLIFALGLLLVILIIIYIIGNKIATPIQRVTEYSQLVAKGDFTIEINDNLSSKKDEIGKLSKSFISIIENLGLLIHKIQGLANSVATSSEELSSSSQQATIFSEEVARTVEEIALGASQQAEDTSKASDNVSLLGDIIQDNFNMTKILSNESKKVNSLAKEGLKEITSLNTITTASKEAAKSISEDIKKTDQSAKEIGQLSKVITAIAEQTNLLALNAAIEAARVGEAGKGFAVVAEEIRKLAEESTKSTNIIDNIVTTLQINVNNTVNTMKEIDTIVNTQLERTRSTERKYDEISNSIKDTINIINKLDMSSNEMEDKRNIIIDTIQNLSALAEENAASTQEMSASVEQLTMTMSEITSSSDGLANLAGELQDDILKFKIK</sequence>
<proteinExistence type="predicted"/>
<gene>
    <name evidence="1" type="ORF">AN2V17_27300</name>
</gene>
<dbReference type="EMBL" id="BTPU01000043">
    <property type="protein sequence ID" value="GMQ63497.1"/>
    <property type="molecule type" value="Genomic_DNA"/>
</dbReference>